<feature type="compositionally biased region" description="Low complexity" evidence="6">
    <location>
        <begin position="85"/>
        <end position="94"/>
    </location>
</feature>
<proteinExistence type="predicted"/>
<feature type="transmembrane region" description="Helical" evidence="7">
    <location>
        <begin position="179"/>
        <end position="196"/>
    </location>
</feature>
<protein>
    <submittedName>
        <fullName evidence="9">RDD family</fullName>
    </submittedName>
</protein>
<dbReference type="EMBL" id="LS483468">
    <property type="protein sequence ID" value="SQI32999.1"/>
    <property type="molecule type" value="Genomic_DNA"/>
</dbReference>
<dbReference type="GO" id="GO:0005886">
    <property type="term" value="C:plasma membrane"/>
    <property type="evidence" value="ECO:0007669"/>
    <property type="project" value="UniProtKB-SubCell"/>
</dbReference>
<evidence type="ECO:0000313" key="10">
    <source>
        <dbReference type="Proteomes" id="UP000249091"/>
    </source>
</evidence>
<comment type="subcellular location">
    <subcellularLocation>
        <location evidence="1">Cell membrane</location>
        <topology evidence="1">Multi-pass membrane protein</topology>
    </subcellularLocation>
</comment>
<evidence type="ECO:0000256" key="5">
    <source>
        <dbReference type="ARBA" id="ARBA00023136"/>
    </source>
</evidence>
<dbReference type="RefSeq" id="WP_072705060.1">
    <property type="nucleotide sequence ID" value="NZ_JAFBBL010000001.1"/>
</dbReference>
<evidence type="ECO:0000256" key="7">
    <source>
        <dbReference type="SAM" id="Phobius"/>
    </source>
</evidence>
<evidence type="ECO:0000256" key="4">
    <source>
        <dbReference type="ARBA" id="ARBA00022989"/>
    </source>
</evidence>
<evidence type="ECO:0000313" key="9">
    <source>
        <dbReference type="EMBL" id="SQI32999.1"/>
    </source>
</evidence>
<accession>A0A2X4U2Z2</accession>
<sequence length="288" mass="29674">MTTGGYPPPSQDPNKPGYQGAPSHGDQPYGGQPADYTQQVPNPMQSGYNPNDPSQGGQYGAPQNGAPQYGSPQYGSLQHGAGATQYGAPQYGAPPQGGPQFGAPQYGAPQYGAPQNEQYGATQYGAMPGFPPAPGAGFGPTQPGELLPRLGARILDALIVGIPMAILTSVVVFGSDSGFMAFVMSVLSGVAAFAYWTHFESTKGATIGKKLLGLSVVGPDGGLPTREQAAKRNAFVALQIFSGIPFLGWLVSLASLAAWIGVAVTIEQDNGKQGFHDKFAGGTRVVKS</sequence>
<evidence type="ECO:0000256" key="6">
    <source>
        <dbReference type="SAM" id="MobiDB-lite"/>
    </source>
</evidence>
<reference evidence="9 10" key="1">
    <citation type="submission" date="2018-06" db="EMBL/GenBank/DDBJ databases">
        <authorList>
            <consortium name="Pathogen Informatics"/>
            <person name="Doyle S."/>
        </authorList>
    </citation>
    <scope>NUCLEOTIDE SEQUENCE [LARGE SCALE GENOMIC DNA]</scope>
    <source>
        <strain evidence="9 10">NCTC10994</strain>
    </source>
</reference>
<feature type="transmembrane region" description="Helical" evidence="7">
    <location>
        <begin position="235"/>
        <end position="260"/>
    </location>
</feature>
<feature type="domain" description="RDD" evidence="8">
    <location>
        <begin position="145"/>
        <end position="281"/>
    </location>
</feature>
<organism evidence="9 10">
    <name type="scientific">Rhodococcus coprophilus</name>
    <dbReference type="NCBI Taxonomy" id="38310"/>
    <lineage>
        <taxon>Bacteria</taxon>
        <taxon>Bacillati</taxon>
        <taxon>Actinomycetota</taxon>
        <taxon>Actinomycetes</taxon>
        <taxon>Mycobacteriales</taxon>
        <taxon>Nocardiaceae</taxon>
        <taxon>Rhodococcus</taxon>
    </lineage>
</organism>
<keyword evidence="10" id="KW-1185">Reference proteome</keyword>
<evidence type="ECO:0000256" key="1">
    <source>
        <dbReference type="ARBA" id="ARBA00004651"/>
    </source>
</evidence>
<keyword evidence="4 7" id="KW-1133">Transmembrane helix</keyword>
<dbReference type="KEGG" id="rcr:NCTC10994_02380"/>
<evidence type="ECO:0000256" key="3">
    <source>
        <dbReference type="ARBA" id="ARBA00022692"/>
    </source>
</evidence>
<keyword evidence="2" id="KW-1003">Cell membrane</keyword>
<name>A0A2X4U2Z2_9NOCA</name>
<keyword evidence="5 7" id="KW-0472">Membrane</keyword>
<dbReference type="InterPro" id="IPR051791">
    <property type="entry name" value="Pra-immunoreactive"/>
</dbReference>
<dbReference type="InterPro" id="IPR010432">
    <property type="entry name" value="RDD"/>
</dbReference>
<feature type="compositionally biased region" description="Polar residues" evidence="6">
    <location>
        <begin position="35"/>
        <end position="56"/>
    </location>
</feature>
<gene>
    <name evidence="9" type="ORF">NCTC10994_02380</name>
</gene>
<evidence type="ECO:0000259" key="8">
    <source>
        <dbReference type="Pfam" id="PF06271"/>
    </source>
</evidence>
<feature type="region of interest" description="Disordered" evidence="6">
    <location>
        <begin position="1"/>
        <end position="110"/>
    </location>
</feature>
<dbReference type="AlphaFoldDB" id="A0A2X4U2Z2"/>
<dbReference type="STRING" id="1219011.GCA_001895045_04157"/>
<dbReference type="Proteomes" id="UP000249091">
    <property type="component" value="Chromosome 1"/>
</dbReference>
<feature type="compositionally biased region" description="Pro residues" evidence="6">
    <location>
        <begin position="1"/>
        <end position="11"/>
    </location>
</feature>
<feature type="transmembrane region" description="Helical" evidence="7">
    <location>
        <begin position="154"/>
        <end position="173"/>
    </location>
</feature>
<keyword evidence="3 7" id="KW-0812">Transmembrane</keyword>
<feature type="compositionally biased region" description="Low complexity" evidence="6">
    <location>
        <begin position="101"/>
        <end position="110"/>
    </location>
</feature>
<dbReference type="PANTHER" id="PTHR36115">
    <property type="entry name" value="PROLINE-RICH ANTIGEN HOMOLOG-RELATED"/>
    <property type="match status" value="1"/>
</dbReference>
<evidence type="ECO:0000256" key="2">
    <source>
        <dbReference type="ARBA" id="ARBA00022475"/>
    </source>
</evidence>
<dbReference type="Pfam" id="PF06271">
    <property type="entry name" value="RDD"/>
    <property type="match status" value="1"/>
</dbReference>